<dbReference type="AlphaFoldDB" id="A0AAJ0J0U7"/>
<comment type="caution">
    <text evidence="1">The sequence shown here is derived from an EMBL/GenBank/DDBJ whole genome shotgun (WGS) entry which is preliminary data.</text>
</comment>
<organism evidence="1 2">
    <name type="scientific">Xanthomonas vesicatoria</name>
    <dbReference type="NCBI Taxonomy" id="56460"/>
    <lineage>
        <taxon>Bacteria</taxon>
        <taxon>Pseudomonadati</taxon>
        <taxon>Pseudomonadota</taxon>
        <taxon>Gammaproteobacteria</taxon>
        <taxon>Lysobacterales</taxon>
        <taxon>Lysobacteraceae</taxon>
        <taxon>Xanthomonas</taxon>
    </lineage>
</organism>
<protein>
    <submittedName>
        <fullName evidence="1">Uncharacterized protein</fullName>
    </submittedName>
</protein>
<evidence type="ECO:0000313" key="2">
    <source>
        <dbReference type="Proteomes" id="UP000030969"/>
    </source>
</evidence>
<reference evidence="1 2" key="1">
    <citation type="submission" date="2014-11" db="EMBL/GenBank/DDBJ databases">
        <title>Draft Genome Sequences of Xanthomonas vesicatoria Strains from the Balkan Peninsula.</title>
        <authorList>
            <person name="Vancheva T."/>
            <person name="Lefeuvre P."/>
            <person name="Bogatzevska N."/>
            <person name="Moncheva P."/>
            <person name="Koebnik R."/>
        </authorList>
    </citation>
    <scope>NUCLEOTIDE SEQUENCE [LARGE SCALE GENOMIC DNA]</scope>
    <source>
        <strain evidence="1 2">53M</strain>
    </source>
</reference>
<dbReference type="Proteomes" id="UP000030969">
    <property type="component" value="Unassembled WGS sequence"/>
</dbReference>
<accession>A0AAJ0J0U7</accession>
<proteinExistence type="predicted"/>
<dbReference type="EMBL" id="JSYJ01000014">
    <property type="protein sequence ID" value="KHM97352.1"/>
    <property type="molecule type" value="Genomic_DNA"/>
</dbReference>
<name>A0AAJ0J0U7_9XANT</name>
<evidence type="ECO:0000313" key="1">
    <source>
        <dbReference type="EMBL" id="KHM97352.1"/>
    </source>
</evidence>
<sequence length="66" mass="7283">MRQAICLAGAQPHPRLGLSIAQPVADRQLPARALQHDTFVTVTAQDHGQAQAARQFHRRLQTGMFP</sequence>
<gene>
    <name evidence="1" type="ORF">OR61_03955</name>
</gene>